<name>A0A9E8RVY7_9BACI</name>
<keyword evidence="3" id="KW-1185">Reference proteome</keyword>
<dbReference type="SUPFAM" id="SSF51735">
    <property type="entry name" value="NAD(P)-binding Rossmann-fold domains"/>
    <property type="match status" value="1"/>
</dbReference>
<feature type="domain" description="NAD-dependent epimerase/dehydratase" evidence="1">
    <location>
        <begin position="4"/>
        <end position="220"/>
    </location>
</feature>
<dbReference type="KEGG" id="faf:OE104_14755"/>
<protein>
    <submittedName>
        <fullName evidence="2">SDR family NAD(P)-dependent oxidoreductase</fullName>
    </submittedName>
</protein>
<dbReference type="PANTHER" id="PTHR48079:SF6">
    <property type="entry name" value="NAD(P)-BINDING DOMAIN-CONTAINING PROTEIN-RELATED"/>
    <property type="match status" value="1"/>
</dbReference>
<dbReference type="Gene3D" id="3.40.50.720">
    <property type="entry name" value="NAD(P)-binding Rossmann-like Domain"/>
    <property type="match status" value="1"/>
</dbReference>
<dbReference type="GO" id="GO:0005737">
    <property type="term" value="C:cytoplasm"/>
    <property type="evidence" value="ECO:0007669"/>
    <property type="project" value="TreeGrafter"/>
</dbReference>
<evidence type="ECO:0000259" key="1">
    <source>
        <dbReference type="Pfam" id="PF01370"/>
    </source>
</evidence>
<dbReference type="RefSeq" id="WP_275417532.1">
    <property type="nucleotide sequence ID" value="NZ_CP106878.1"/>
</dbReference>
<evidence type="ECO:0000313" key="3">
    <source>
        <dbReference type="Proteomes" id="UP001164718"/>
    </source>
</evidence>
<dbReference type="EMBL" id="CP106878">
    <property type="protein sequence ID" value="WAA09749.1"/>
    <property type="molecule type" value="Genomic_DNA"/>
</dbReference>
<dbReference type="PANTHER" id="PTHR48079">
    <property type="entry name" value="PROTEIN YEEZ"/>
    <property type="match status" value="1"/>
</dbReference>
<dbReference type="AlphaFoldDB" id="A0A9E8RVY7"/>
<dbReference type="InterPro" id="IPR001509">
    <property type="entry name" value="Epimerase_deHydtase"/>
</dbReference>
<sequence>MGRMLVLGVSGGMGYSIVNELLERGHHVKAFARNKERLEKLFKTKNRVEIVTGDLLKLDDVVKAAENVDIIFHAAGVPYAEWAEKLPISIKNILEAARRNGAKLAVVDNIYAFGRTGRGKVTEYTPKNPHTKKGKIRLQLEQMIKQSGVKYVIAHFPDFYGPNAENSVMHYFLEKVMKKKNSIFIGDQTLAREYIFTPDGAKALVTLALTEKAYGQHWNIPGNGGITGEEIIRYIRKLTGYRQKVSIITKWKIRLIGCFDRNIREVVEMFYLYEQPIFLSGEKYEKEIGPLPKTSYEEGLRRTVEYMNGSE</sequence>
<dbReference type="InterPro" id="IPR036291">
    <property type="entry name" value="NAD(P)-bd_dom_sf"/>
</dbReference>
<dbReference type="Proteomes" id="UP001164718">
    <property type="component" value="Chromosome"/>
</dbReference>
<reference evidence="2" key="1">
    <citation type="submission" date="2022-09" db="EMBL/GenBank/DDBJ databases">
        <title>Complete Genomes of Fervidibacillus albus and Fervidibacillus halotolerans isolated from tidal flat sediments.</title>
        <authorList>
            <person name="Kwon K.K."/>
            <person name="Yang S.-H."/>
            <person name="Park M.J."/>
            <person name="Oh H.-M."/>
        </authorList>
    </citation>
    <scope>NUCLEOTIDE SEQUENCE</scope>
    <source>
        <strain evidence="2">MEBiC13591</strain>
    </source>
</reference>
<accession>A0A9E8RVY7</accession>
<organism evidence="2 3">
    <name type="scientific">Fervidibacillus albus</name>
    <dbReference type="NCBI Taxonomy" id="2980026"/>
    <lineage>
        <taxon>Bacteria</taxon>
        <taxon>Bacillati</taxon>
        <taxon>Bacillota</taxon>
        <taxon>Bacilli</taxon>
        <taxon>Bacillales</taxon>
        <taxon>Bacillaceae</taxon>
        <taxon>Fervidibacillus</taxon>
    </lineage>
</organism>
<proteinExistence type="predicted"/>
<dbReference type="InterPro" id="IPR051783">
    <property type="entry name" value="NAD(P)-dependent_oxidoreduct"/>
</dbReference>
<dbReference type="Pfam" id="PF01370">
    <property type="entry name" value="Epimerase"/>
    <property type="match status" value="1"/>
</dbReference>
<gene>
    <name evidence="2" type="ORF">OE104_14755</name>
</gene>
<dbReference type="GO" id="GO:0004029">
    <property type="term" value="F:aldehyde dehydrogenase (NAD+) activity"/>
    <property type="evidence" value="ECO:0007669"/>
    <property type="project" value="TreeGrafter"/>
</dbReference>
<evidence type="ECO:0000313" key="2">
    <source>
        <dbReference type="EMBL" id="WAA09749.1"/>
    </source>
</evidence>